<evidence type="ECO:0000256" key="7">
    <source>
        <dbReference type="RuleBase" id="RU366065"/>
    </source>
</evidence>
<accession>A0A7S1BHZ6</accession>
<comment type="subunit">
    <text evidence="7">Part of the multisubunit transport protein particle (TRAPP) complex.</text>
</comment>
<keyword evidence="3 7" id="KW-0256">Endoplasmic reticulum</keyword>
<dbReference type="PANTHER" id="PTHR23249:SF15">
    <property type="entry name" value="TRAFFICKING PROTEIN PARTICLE COMPLEX SUBUNIT 4"/>
    <property type="match status" value="1"/>
</dbReference>
<organism evidence="8">
    <name type="scientific">Corethron hystrix</name>
    <dbReference type="NCBI Taxonomy" id="216773"/>
    <lineage>
        <taxon>Eukaryota</taxon>
        <taxon>Sar</taxon>
        <taxon>Stramenopiles</taxon>
        <taxon>Ochrophyta</taxon>
        <taxon>Bacillariophyta</taxon>
        <taxon>Coscinodiscophyceae</taxon>
        <taxon>Corethrophycidae</taxon>
        <taxon>Corethrales</taxon>
        <taxon>Corethraceae</taxon>
        <taxon>Corethron</taxon>
    </lineage>
</organism>
<comment type="similarity">
    <text evidence="6">Belongs to the TRAPP small subunits family. TRAPPC4 subfamily.</text>
</comment>
<keyword evidence="4 7" id="KW-0931">ER-Golgi transport</keyword>
<dbReference type="GO" id="GO:0005794">
    <property type="term" value="C:Golgi apparatus"/>
    <property type="evidence" value="ECO:0007669"/>
    <property type="project" value="UniProtKB-SubCell"/>
</dbReference>
<dbReference type="PANTHER" id="PTHR23249">
    <property type="entry name" value="TRAFFICKING PROTEIN PARTICLE COMPLEX SUBUNIT"/>
    <property type="match status" value="1"/>
</dbReference>
<dbReference type="SMART" id="SM01399">
    <property type="entry name" value="Sybindin"/>
    <property type="match status" value="1"/>
</dbReference>
<keyword evidence="5 7" id="KW-0333">Golgi apparatus</keyword>
<dbReference type="Pfam" id="PF04099">
    <property type="entry name" value="Sybindin"/>
    <property type="match status" value="1"/>
</dbReference>
<dbReference type="InterPro" id="IPR011012">
    <property type="entry name" value="Longin-like_dom_sf"/>
</dbReference>
<reference evidence="8" key="1">
    <citation type="submission" date="2021-01" db="EMBL/GenBank/DDBJ databases">
        <authorList>
            <person name="Corre E."/>
            <person name="Pelletier E."/>
            <person name="Niang G."/>
            <person name="Scheremetjew M."/>
            <person name="Finn R."/>
            <person name="Kale V."/>
            <person name="Holt S."/>
            <person name="Cochrane G."/>
            <person name="Meng A."/>
            <person name="Brown T."/>
            <person name="Cohen L."/>
        </authorList>
    </citation>
    <scope>NUCLEOTIDE SEQUENCE</scope>
    <source>
        <strain evidence="8">308</strain>
    </source>
</reference>
<dbReference type="GO" id="GO:0030008">
    <property type="term" value="C:TRAPP complex"/>
    <property type="evidence" value="ECO:0007669"/>
    <property type="project" value="UniProtKB-UniRule"/>
</dbReference>
<evidence type="ECO:0000256" key="5">
    <source>
        <dbReference type="ARBA" id="ARBA00023034"/>
    </source>
</evidence>
<evidence type="ECO:0000256" key="1">
    <source>
        <dbReference type="ARBA" id="ARBA00004555"/>
    </source>
</evidence>
<gene>
    <name evidence="8" type="ORF">CHYS00102_LOCUS13081</name>
</gene>
<dbReference type="GO" id="GO:0005783">
    <property type="term" value="C:endoplasmic reticulum"/>
    <property type="evidence" value="ECO:0007669"/>
    <property type="project" value="UniProtKB-SubCell"/>
</dbReference>
<protein>
    <recommendedName>
        <fullName evidence="7">Trafficking protein particle complex subunit</fullName>
    </recommendedName>
</protein>
<dbReference type="CDD" id="cd14856">
    <property type="entry name" value="TRAPPC4_synbindin"/>
    <property type="match status" value="1"/>
</dbReference>
<evidence type="ECO:0000256" key="2">
    <source>
        <dbReference type="ARBA" id="ARBA00022448"/>
    </source>
</evidence>
<evidence type="ECO:0000256" key="3">
    <source>
        <dbReference type="ARBA" id="ARBA00022824"/>
    </source>
</evidence>
<keyword evidence="2 7" id="KW-0813">Transport</keyword>
<dbReference type="SUPFAM" id="SSF64356">
    <property type="entry name" value="SNARE-like"/>
    <property type="match status" value="1"/>
</dbReference>
<evidence type="ECO:0000256" key="4">
    <source>
        <dbReference type="ARBA" id="ARBA00022892"/>
    </source>
</evidence>
<dbReference type="Gene3D" id="3.30.450.70">
    <property type="match status" value="1"/>
</dbReference>
<dbReference type="EMBL" id="HBFR01018003">
    <property type="protein sequence ID" value="CAD8885884.1"/>
    <property type="molecule type" value="Transcribed_RNA"/>
</dbReference>
<evidence type="ECO:0000313" key="8">
    <source>
        <dbReference type="EMBL" id="CAD8885884.1"/>
    </source>
</evidence>
<name>A0A7S1BHZ6_9STRA</name>
<comment type="subcellular location">
    <subcellularLocation>
        <location evidence="7">Endoplasmic reticulum</location>
    </subcellularLocation>
    <subcellularLocation>
        <location evidence="7">Golgi apparatus</location>
        <location evidence="7">cis-Golgi network</location>
    </subcellularLocation>
    <subcellularLocation>
        <location evidence="1">Golgi apparatus</location>
    </subcellularLocation>
</comment>
<dbReference type="GO" id="GO:0006888">
    <property type="term" value="P:endoplasmic reticulum to Golgi vesicle-mediated transport"/>
    <property type="evidence" value="ECO:0007669"/>
    <property type="project" value="UniProtKB-UniRule"/>
</dbReference>
<dbReference type="AlphaFoldDB" id="A0A7S1BHZ6"/>
<sequence length="157" mass="17458">MTFLHLFIINKSGGLIHNVRLSDRAPAISTNEFLLIGSTFHSLHAIAAEAAPEVLPPRPRSSDPAGRPLLRRPRVGIESIDGGSVAIRCLQTPTGVKFVLTAEADSPHMEAALRDIYVLYADYALKNPFYELDMPIRCELFNQGVENMVERYEKIAR</sequence>
<dbReference type="InterPro" id="IPR007233">
    <property type="entry name" value="TRAPPC"/>
</dbReference>
<evidence type="ECO:0000256" key="6">
    <source>
        <dbReference type="ARBA" id="ARBA00038179"/>
    </source>
</evidence>
<proteinExistence type="inferred from homology"/>